<dbReference type="RefSeq" id="WP_108311267.1">
    <property type="nucleotide sequence ID" value="NZ_NESN01000001.1"/>
</dbReference>
<evidence type="ECO:0000259" key="3">
    <source>
        <dbReference type="SMART" id="SM00912"/>
    </source>
</evidence>
<keyword evidence="5" id="KW-1185">Reference proteome</keyword>
<dbReference type="NCBIfam" id="TIGR02601">
    <property type="entry name" value="autotrns_rpt"/>
    <property type="match status" value="3"/>
</dbReference>
<dbReference type="Proteomes" id="UP000250790">
    <property type="component" value="Unassembled WGS sequence"/>
</dbReference>
<evidence type="ECO:0000313" key="5">
    <source>
        <dbReference type="Proteomes" id="UP000250790"/>
    </source>
</evidence>
<dbReference type="Pfam" id="PF12951">
    <property type="entry name" value="PATR"/>
    <property type="match status" value="3"/>
</dbReference>
<evidence type="ECO:0000256" key="2">
    <source>
        <dbReference type="SAM" id="Phobius"/>
    </source>
</evidence>
<keyword evidence="1" id="KW-0732">Signal</keyword>
<dbReference type="InterPro" id="IPR011050">
    <property type="entry name" value="Pectin_lyase_fold/virulence"/>
</dbReference>
<dbReference type="InterPro" id="IPR024973">
    <property type="entry name" value="ESPR"/>
</dbReference>
<gene>
    <name evidence="4" type="ORF">B9Z37_01415</name>
</gene>
<dbReference type="InterPro" id="IPR013425">
    <property type="entry name" value="Autotrns_rpt"/>
</dbReference>
<organism evidence="4 5">
    <name type="scientific">Limnohabitans parvus II-B4</name>
    <dbReference type="NCBI Taxonomy" id="1293052"/>
    <lineage>
        <taxon>Bacteria</taxon>
        <taxon>Pseudomonadati</taxon>
        <taxon>Pseudomonadota</taxon>
        <taxon>Betaproteobacteria</taxon>
        <taxon>Burkholderiales</taxon>
        <taxon>Comamonadaceae</taxon>
        <taxon>Limnohabitans</taxon>
    </lineage>
</organism>
<dbReference type="InterPro" id="IPR041248">
    <property type="entry name" value="YDG"/>
</dbReference>
<dbReference type="PANTHER" id="PTHR12338:SF5">
    <property type="entry name" value="ANTIGEN 43-RELATED"/>
    <property type="match status" value="1"/>
</dbReference>
<protein>
    <recommendedName>
        <fullName evidence="3">Filamentous haemagglutinin FhaB/tRNA nuclease CdiA-like TPS domain-containing protein</fullName>
    </recommendedName>
</protein>
<comment type="caution">
    <text evidence="4">The sequence shown here is derived from an EMBL/GenBank/DDBJ whole genome shotgun (WGS) entry which is preliminary data.</text>
</comment>
<dbReference type="InterPro" id="IPR012334">
    <property type="entry name" value="Pectin_lyas_fold"/>
</dbReference>
<keyword evidence="2" id="KW-1133">Transmembrane helix</keyword>
<dbReference type="InterPro" id="IPR008638">
    <property type="entry name" value="FhaB/CdiA-like_TPS"/>
</dbReference>
<proteinExistence type="predicted"/>
<dbReference type="Pfam" id="PF13018">
    <property type="entry name" value="ESPR"/>
    <property type="match status" value="1"/>
</dbReference>
<evidence type="ECO:0000313" key="4">
    <source>
        <dbReference type="EMBL" id="PUE55264.1"/>
    </source>
</evidence>
<dbReference type="EMBL" id="NESN01000001">
    <property type="protein sequence ID" value="PUE55264.1"/>
    <property type="molecule type" value="Genomic_DNA"/>
</dbReference>
<dbReference type="InterPro" id="IPR050909">
    <property type="entry name" value="Bact_Autotransporter_VF"/>
</dbReference>
<accession>A0A315EHF8</accession>
<evidence type="ECO:0000256" key="1">
    <source>
        <dbReference type="ARBA" id="ARBA00022729"/>
    </source>
</evidence>
<keyword evidence="2" id="KW-0472">Membrane</keyword>
<feature type="domain" description="Filamentous haemagglutinin FhaB/tRNA nuclease CdiA-like TPS" evidence="3">
    <location>
        <begin position="75"/>
        <end position="187"/>
    </location>
</feature>
<dbReference type="OrthoDB" id="218680at2"/>
<name>A0A315EHF8_9BURK</name>
<feature type="transmembrane region" description="Helical" evidence="2">
    <location>
        <begin position="52"/>
        <end position="71"/>
    </location>
</feature>
<dbReference type="NCBIfam" id="TIGR01901">
    <property type="entry name" value="adhes_NPXG"/>
    <property type="match status" value="1"/>
</dbReference>
<dbReference type="Gene3D" id="2.160.20.10">
    <property type="entry name" value="Single-stranded right-handed beta-helix, Pectin lyase-like"/>
    <property type="match status" value="1"/>
</dbReference>
<dbReference type="SMART" id="SM00912">
    <property type="entry name" value="Haemagg_act"/>
    <property type="match status" value="1"/>
</dbReference>
<keyword evidence="2" id="KW-0812">Transmembrane</keyword>
<dbReference type="Pfam" id="PF18657">
    <property type="entry name" value="YDG"/>
    <property type="match status" value="3"/>
</dbReference>
<sequence length="2062" mass="204075">MNANCFKTVFSEHLCCLVAVGEHASSQGKSSGESAFGEGFAGAMVAAGKASVGVFIGALVLSLAWVSLAWAQPAANALPVAGQVVQGAASMAQSANQLNITQASQRAAINWQSFDIGASAKVNVVQPNAQAVLLNRVVGQSPSQIFGQLQANGHVILVNPNGVLFGKDGSVNAGSFTASTLCISDADFMAGNMLYQRNGSTAGVLNQGTIGVSPGGYVALLGASVSNAGKIIAPKGGVALGSAETIKVPLSGSGRIKLELTASDINASVKNSGSIVSEGGQVYMQALALNRAAAQVIQSGSIDTTAEHGGAVHLLADGGTIKVDGSIKANSDNGKAGGDIYIGLDKDTNVLAAVGDVSGAQLESRGGFVETSGDVLLTTGARVKAAEWLLDPYNITIASSLPSGTAYSSNYTSGADSVILASDIAANLDAGTSVTIATGAGGASAGDISVNADIVKSSGARASLTLTAHRDVLLNNSIKTNSGDLNIRLNASTGKVTGAGGLAAGSGGLITINTATNGELSGIIESGALLKTGAGQTKLSAMSGGTNTFAGGTTISQGTLLLGNGDGRYNRTAGVGAITLGDANTGSSNVSLLLEKGKNVSQDSGKLTQTVTVTNQGTGTVTLGGVSEGGQGWTAFGGPLVLHKNINFSDGTGDRTSIDGLVSGTGNITLTSGRAIMSSSALNTFTGDFIVNAGTVLQLNSALALSANNNLVNNGTTRLNGGTTLAINALTGAGTFISWNLGSSSPATLSLGNNNGSGTYAGTVSQNGVVLSVVKNGSGTQVLTGANSYTGTTTINTGTLQIGNATTTGTLGTGAVTNNGHLTFNRSDAMTVSNVIGGSGTVNQAGTGTTTLAADNSYSGATTVSAGTLQVGSGGASGTLGNSTGVTLSNNANLTFSKNVNTVIDKAIGGQGHLTANITGDLSLNSNVALTGTNTINLLASGAITQSSGSLAATNLYMSATSGGIGDAANRIQTQVSQLSLSSGGNVFVTEANAVSVAAQTTANNGSLDIVTTQGSLSVGAVNGLTGITAHGSGNVSLSGTTNTGTGVFVGRNITASNGDVTIYGSTASTVNPDAGVKSAALVSGKNITLVASATAASGSVLGYYGAGGGFSASGQLNLSGTSSNGGNGFYSYTGSIVAVTGITIAGSSVGGQGLGLDNQVTLTNTTGAIHLTGTSNDATKQAIGLRGSSITNGGGDIVLNAVNGVMFTGSGNINWGNGVLTNSITSNGSGVVRVNAGNNNLASSSSIDGSVLTITQNSNAGVIVSTSGTGNLTSPKVINNGSGDVTLAAGSQIAAGTATGGQVSTVVGNSVTQASTGKTYVYSGAAASTGLLSRISASLTSLYYEGGSHTRNAAFNQAYGASIAGGENTQVLFRESTAPSFDLNLGAIALSKTYGQADPDVLAAVQAAYAGTTLTKVVAGPGGSNTFAVAADDVLPTITGTRLGGHNASVTPYAYAMTAGLNTVVTYQPSLLIHKAPLTVVLQGLVQKEYDGTTAASGLSSAHYNVSGWATVSGSTEGASVNQPLAAYASAEVANNNGSGVVTATLQASNFVANAGTDMANYSLPPSASGNVGLITRAPLSVKVNDTAMFVTQDPNAAFDQGFSAGSNQLKNGETLLGVLGPLSRSYIGAPNPGAGVYSGVYGFSTVPAADNYTVYPVPGGLTVARADQLLLTVGSASASYGMLSATHAGASASHVSAQYCLVSTNCNGANIAHLAMNNQGAGRWTATDSSNSTISFETVVDTTGKISGAGFVKTGNYTFFTNNLSTAGTVNFNGTVVSAGVLTVDPVPVSLNVSSVAKVYDGTTSVASLALMPTGVLPNDMVSVASSGGYFGGVNAGPQSFSLTGLNLQGSDRANYYISSNGVTGTGSITPKTLSLSAWALNKVYDGSRAATVNWGALSGLVGSEQLGISAQGTFASADVGNDKAVFATFSLADGANGGLASNYVLAPQTLMASILKNEPVDPVRPSLEPAKQPVQPVYWPQASRHKSTAVVYEPSPVASASQPALGRSESVPCSDEPTDSCMCEDSPVAGIQICYVPKGALDNEPTQTAKSERVNRPGF</sequence>
<dbReference type="Pfam" id="PF05860">
    <property type="entry name" value="TPS"/>
    <property type="match status" value="1"/>
</dbReference>
<reference evidence="4 5" key="1">
    <citation type="submission" date="2017-04" db="EMBL/GenBank/DDBJ databases">
        <title>Unexpected and diverse lifestyles within the genus Limnohabitans.</title>
        <authorList>
            <person name="Kasalicky V."/>
            <person name="Mehrshad M."/>
            <person name="Andrei S.-A."/>
            <person name="Salcher M."/>
            <person name="Kratochvilova H."/>
            <person name="Simek K."/>
            <person name="Ghai R."/>
        </authorList>
    </citation>
    <scope>NUCLEOTIDE SEQUENCE [LARGE SCALE GENOMIC DNA]</scope>
    <source>
        <strain evidence="4 5">II-B4</strain>
    </source>
</reference>
<dbReference type="SUPFAM" id="SSF51126">
    <property type="entry name" value="Pectin lyase-like"/>
    <property type="match status" value="2"/>
</dbReference>
<dbReference type="PANTHER" id="PTHR12338">
    <property type="entry name" value="AUTOTRANSPORTER"/>
    <property type="match status" value="1"/>
</dbReference>